<evidence type="ECO:0000259" key="1">
    <source>
        <dbReference type="Pfam" id="PF23544"/>
    </source>
</evidence>
<dbReference type="InterPro" id="IPR056362">
    <property type="entry name" value="AtuA-like_ferredoxin_dom"/>
</dbReference>
<comment type="caution">
    <text evidence="2">The sequence shown here is derived from an EMBL/GenBank/DDBJ whole genome shotgun (WGS) entry which is preliminary data.</text>
</comment>
<proteinExistence type="predicted"/>
<dbReference type="EMBL" id="VSSQ01000227">
    <property type="protein sequence ID" value="MPL86754.1"/>
    <property type="molecule type" value="Genomic_DNA"/>
</dbReference>
<dbReference type="PANTHER" id="PTHR47708">
    <property type="match status" value="1"/>
</dbReference>
<dbReference type="PANTHER" id="PTHR47708:SF2">
    <property type="entry name" value="SI:CH73-132F6.5"/>
    <property type="match status" value="1"/>
</dbReference>
<sequence length="107" mass="12347">MKVQLRKIAHGRCGDKSDTSNICIYAREPKYYKVMEEQLTTEAVRRHFEDIVYGDVIRYDLPQLDGFNFVMHHALDGGATRSLRLDSLGKCLEAALLRFEVEIPDEE</sequence>
<dbReference type="AlphaFoldDB" id="A0A644V608"/>
<gene>
    <name evidence="2" type="ORF">SDC9_32740</name>
</gene>
<organism evidence="2">
    <name type="scientific">bioreactor metagenome</name>
    <dbReference type="NCBI Taxonomy" id="1076179"/>
    <lineage>
        <taxon>unclassified sequences</taxon>
        <taxon>metagenomes</taxon>
        <taxon>ecological metagenomes</taxon>
    </lineage>
</organism>
<accession>A0A644V608</accession>
<dbReference type="Pfam" id="PF23544">
    <property type="entry name" value="AtuA_ferredoxin"/>
    <property type="match status" value="1"/>
</dbReference>
<protein>
    <recommendedName>
        <fullName evidence="1">AtuA-like ferredoxin-fold domain-containing protein</fullName>
    </recommendedName>
</protein>
<name>A0A644V608_9ZZZZ</name>
<reference evidence="2" key="1">
    <citation type="submission" date="2019-08" db="EMBL/GenBank/DDBJ databases">
        <authorList>
            <person name="Kucharzyk K."/>
            <person name="Murdoch R.W."/>
            <person name="Higgins S."/>
            <person name="Loffler F."/>
        </authorList>
    </citation>
    <scope>NUCLEOTIDE SEQUENCE</scope>
</reference>
<evidence type="ECO:0000313" key="2">
    <source>
        <dbReference type="EMBL" id="MPL86754.1"/>
    </source>
</evidence>
<feature type="domain" description="AtuA-like ferredoxin-fold" evidence="1">
    <location>
        <begin position="3"/>
        <end position="101"/>
    </location>
</feature>